<evidence type="ECO:0000313" key="18">
    <source>
        <dbReference type="EMBL" id="CAH1255419.1"/>
    </source>
</evidence>
<evidence type="ECO:0000256" key="15">
    <source>
        <dbReference type="ARBA" id="ARBA00023211"/>
    </source>
</evidence>
<evidence type="ECO:0000259" key="17">
    <source>
        <dbReference type="Pfam" id="PF00535"/>
    </source>
</evidence>
<keyword evidence="12" id="KW-0333">Golgi apparatus</keyword>
<evidence type="ECO:0000313" key="19">
    <source>
        <dbReference type="Proteomes" id="UP000838412"/>
    </source>
</evidence>
<dbReference type="PANTHER" id="PTHR11675:SF43">
    <property type="entry name" value="POLYPEPTIDE N-ACETYLGALACTOSAMINYLTRANSFERASE 1"/>
    <property type="match status" value="1"/>
</dbReference>
<evidence type="ECO:0000256" key="1">
    <source>
        <dbReference type="ARBA" id="ARBA00001936"/>
    </source>
</evidence>
<dbReference type="GO" id="GO:0000139">
    <property type="term" value="C:Golgi membrane"/>
    <property type="evidence" value="ECO:0007669"/>
    <property type="project" value="UniProtKB-SubCell"/>
</dbReference>
<keyword evidence="15" id="KW-0464">Manganese</keyword>
<dbReference type="PANTHER" id="PTHR11675">
    <property type="entry name" value="N-ACETYLGALACTOSAMINYLTRANSFERASE"/>
    <property type="match status" value="1"/>
</dbReference>
<dbReference type="OrthoDB" id="416652at2759"/>
<evidence type="ECO:0000256" key="3">
    <source>
        <dbReference type="ARBA" id="ARBA00004922"/>
    </source>
</evidence>
<dbReference type="SUPFAM" id="SSF53448">
    <property type="entry name" value="Nucleotide-diphospho-sugar transferases"/>
    <property type="match status" value="1"/>
</dbReference>
<keyword evidence="14" id="KW-1015">Disulfide bond</keyword>
<sequence>MMRRACRRHGLGLVCKALKALLTAAALLMVYTYAWDRKSAAPHHHARRVKFAALPVDERFIKEGIDPEPTRGLDLRVRAAMQLVSPASRDFRNAPAVNGSARLAFASPRAPRPKAKFGVRANSRVEPRGNNTRLGRGRSASSLFGADSPRARAPRRWNARNNSHRNGNAAKNDHSRNIGKGFRHKVGAQQATPDAEAPGELGQAVVLRNLSLEDRKKLEEGYKKYAFNEYASSKIALSRTIPDGRHWLCKSKEYDVTRLPAVSVIICFHNEAWSTLMRTVHSVLSTTPSELLTEVIMVDDNSQYDHLKDHLTDYVAGLRKVKLIRTHQREGLIRARLLGASHARADVLVFLDSHCECNIGWLEPLLDRIVQNRSHVVTPVIDVIDFKTFEYRHLAIIQRGGFDWRLIFRWEKIPASYERRRGLSVDPILSPTMAGGLFAIDKQYFHHLGLYDTGMEIWGGENLELSFRIWQCGGTLEIMPCSRVGHVFRQRFPYQTSTEITTRNLMRVAEVWMDQYKAYFYQIRHIKKKSFGDVTERQELRKRLKCRDFHWYLNTIYPELKFPRGLGVLQH</sequence>
<dbReference type="Pfam" id="PF00535">
    <property type="entry name" value="Glycos_transf_2"/>
    <property type="match status" value="1"/>
</dbReference>
<comment type="subcellular location">
    <subcellularLocation>
        <location evidence="2">Golgi apparatus membrane</location>
        <topology evidence="2">Single-pass type II membrane protein</topology>
    </subcellularLocation>
</comment>
<keyword evidence="10" id="KW-0735">Signal-anchor</keyword>
<keyword evidence="11" id="KW-1133">Transmembrane helix</keyword>
<evidence type="ECO:0000256" key="4">
    <source>
        <dbReference type="ARBA" id="ARBA00005680"/>
    </source>
</evidence>
<evidence type="ECO:0000256" key="14">
    <source>
        <dbReference type="ARBA" id="ARBA00023157"/>
    </source>
</evidence>
<evidence type="ECO:0000256" key="8">
    <source>
        <dbReference type="ARBA" id="ARBA00022723"/>
    </source>
</evidence>
<evidence type="ECO:0000256" key="9">
    <source>
        <dbReference type="ARBA" id="ARBA00022734"/>
    </source>
</evidence>
<dbReference type="Gene3D" id="3.90.550.10">
    <property type="entry name" value="Spore Coat Polysaccharide Biosynthesis Protein SpsA, Chain A"/>
    <property type="match status" value="1"/>
</dbReference>
<dbReference type="Proteomes" id="UP000838412">
    <property type="component" value="Chromosome 2"/>
</dbReference>
<dbReference type="GO" id="GO:0004653">
    <property type="term" value="F:polypeptide N-acetylgalactosaminyltransferase activity"/>
    <property type="evidence" value="ECO:0007669"/>
    <property type="project" value="TreeGrafter"/>
</dbReference>
<evidence type="ECO:0000256" key="6">
    <source>
        <dbReference type="ARBA" id="ARBA00022679"/>
    </source>
</evidence>
<dbReference type="GO" id="GO:0030246">
    <property type="term" value="F:carbohydrate binding"/>
    <property type="evidence" value="ECO:0007669"/>
    <property type="project" value="UniProtKB-KW"/>
</dbReference>
<dbReference type="InterPro" id="IPR045885">
    <property type="entry name" value="GalNAc-T"/>
</dbReference>
<proteinExistence type="inferred from homology"/>
<feature type="region of interest" description="Disordered" evidence="16">
    <location>
        <begin position="125"/>
        <end position="179"/>
    </location>
</feature>
<evidence type="ECO:0000256" key="2">
    <source>
        <dbReference type="ARBA" id="ARBA00004323"/>
    </source>
</evidence>
<keyword evidence="7" id="KW-0812">Transmembrane</keyword>
<evidence type="ECO:0000256" key="7">
    <source>
        <dbReference type="ARBA" id="ARBA00022692"/>
    </source>
</evidence>
<dbReference type="EMBL" id="OV696687">
    <property type="protein sequence ID" value="CAH1255417.1"/>
    <property type="molecule type" value="Genomic_DNA"/>
</dbReference>
<keyword evidence="13" id="KW-0472">Membrane</keyword>
<evidence type="ECO:0000256" key="12">
    <source>
        <dbReference type="ARBA" id="ARBA00023034"/>
    </source>
</evidence>
<keyword evidence="9" id="KW-0430">Lectin</keyword>
<keyword evidence="6" id="KW-0808">Transferase</keyword>
<reference evidence="18" key="1">
    <citation type="submission" date="2022-01" db="EMBL/GenBank/DDBJ databases">
        <authorList>
            <person name="Braso-Vives M."/>
        </authorList>
    </citation>
    <scope>NUCLEOTIDE SEQUENCE</scope>
</reference>
<evidence type="ECO:0000256" key="5">
    <source>
        <dbReference type="ARBA" id="ARBA00022676"/>
    </source>
</evidence>
<dbReference type="InterPro" id="IPR029044">
    <property type="entry name" value="Nucleotide-diphossugar_trans"/>
</dbReference>
<evidence type="ECO:0000256" key="11">
    <source>
        <dbReference type="ARBA" id="ARBA00022989"/>
    </source>
</evidence>
<evidence type="ECO:0000256" key="16">
    <source>
        <dbReference type="SAM" id="MobiDB-lite"/>
    </source>
</evidence>
<comment type="similarity">
    <text evidence="4">Belongs to the glycosyltransferase 2 family. GalNAc-T subfamily.</text>
</comment>
<name>A0A8J9ZL73_BRALA</name>
<organism evidence="18 19">
    <name type="scientific">Branchiostoma lanceolatum</name>
    <name type="common">Common lancelet</name>
    <name type="synonym">Amphioxus lanceolatum</name>
    <dbReference type="NCBI Taxonomy" id="7740"/>
    <lineage>
        <taxon>Eukaryota</taxon>
        <taxon>Metazoa</taxon>
        <taxon>Chordata</taxon>
        <taxon>Cephalochordata</taxon>
        <taxon>Leptocardii</taxon>
        <taxon>Amphioxiformes</taxon>
        <taxon>Branchiostomatidae</taxon>
        <taxon>Branchiostoma</taxon>
    </lineage>
</organism>
<dbReference type="CDD" id="cd02510">
    <property type="entry name" value="pp-GalNAc-T"/>
    <property type="match status" value="1"/>
</dbReference>
<keyword evidence="5" id="KW-0328">Glycosyltransferase</keyword>
<comment type="pathway">
    <text evidence="3">Protein modification; protein glycosylation.</text>
</comment>
<evidence type="ECO:0000256" key="13">
    <source>
        <dbReference type="ARBA" id="ARBA00023136"/>
    </source>
</evidence>
<accession>A0A8J9ZL73</accession>
<dbReference type="AlphaFoldDB" id="A0A8J9ZL73"/>
<dbReference type="FunFam" id="3.90.550.10:FF:000021">
    <property type="entry name" value="Polypeptide N-acetylgalactosaminyltransferase"/>
    <property type="match status" value="1"/>
</dbReference>
<dbReference type="InterPro" id="IPR001173">
    <property type="entry name" value="Glyco_trans_2-like"/>
</dbReference>
<keyword evidence="19" id="KW-1185">Reference proteome</keyword>
<dbReference type="GO" id="GO:0046872">
    <property type="term" value="F:metal ion binding"/>
    <property type="evidence" value="ECO:0007669"/>
    <property type="project" value="UniProtKB-KW"/>
</dbReference>
<gene>
    <name evidence="18" type="primary">GALNT4</name>
    <name evidence="18" type="ORF">BLAG_LOCUS14483</name>
</gene>
<protein>
    <submittedName>
        <fullName evidence="18">GALNT4 protein</fullName>
    </submittedName>
</protein>
<keyword evidence="8" id="KW-0479">Metal-binding</keyword>
<evidence type="ECO:0000256" key="10">
    <source>
        <dbReference type="ARBA" id="ARBA00022968"/>
    </source>
</evidence>
<dbReference type="EMBL" id="OV696687">
    <property type="protein sequence ID" value="CAH1255419.1"/>
    <property type="molecule type" value="Genomic_DNA"/>
</dbReference>
<feature type="domain" description="Glycosyltransferase 2-like" evidence="17">
    <location>
        <begin position="263"/>
        <end position="445"/>
    </location>
</feature>
<comment type="cofactor">
    <cofactor evidence="1">
        <name>Mn(2+)</name>
        <dbReference type="ChEBI" id="CHEBI:29035"/>
    </cofactor>
</comment>
<dbReference type="GO" id="GO:0016266">
    <property type="term" value="P:protein O-linked glycosylation via N-acetyl-galactosamine"/>
    <property type="evidence" value="ECO:0007669"/>
    <property type="project" value="UniProtKB-ARBA"/>
</dbReference>